<keyword evidence="1" id="KW-1133">Transmembrane helix</keyword>
<reference evidence="2 3" key="1">
    <citation type="submission" date="2015-05" db="EMBL/GenBank/DDBJ databases">
        <title>Genome sequencing and analysis of members of genus Stenotrophomonas.</title>
        <authorList>
            <person name="Patil P.P."/>
            <person name="Midha S."/>
            <person name="Patil P.B."/>
        </authorList>
    </citation>
    <scope>NUCLEOTIDE SEQUENCE [LARGE SCALE GENOMIC DNA]</scope>
    <source>
        <strain evidence="2 3">DSM 24757</strain>
    </source>
</reference>
<dbReference type="STRING" id="336566.ABB30_01770"/>
<keyword evidence="1" id="KW-0472">Membrane</keyword>
<protein>
    <recommendedName>
        <fullName evidence="4">Glycosyltransferase RgtA/B/C/D-like domain-containing protein</fullName>
    </recommendedName>
</protein>
<feature type="transmembrane region" description="Helical" evidence="1">
    <location>
        <begin position="132"/>
        <end position="148"/>
    </location>
</feature>
<dbReference type="EMBL" id="LDJM01000006">
    <property type="protein sequence ID" value="KRG79210.1"/>
    <property type="molecule type" value="Genomic_DNA"/>
</dbReference>
<feature type="transmembrane region" description="Helical" evidence="1">
    <location>
        <begin position="320"/>
        <end position="340"/>
    </location>
</feature>
<accession>A0A0R0DLL6</accession>
<feature type="transmembrane region" description="Helical" evidence="1">
    <location>
        <begin position="289"/>
        <end position="308"/>
    </location>
</feature>
<dbReference type="AlphaFoldDB" id="A0A0R0DLL6"/>
<feature type="transmembrane region" description="Helical" evidence="1">
    <location>
        <begin position="108"/>
        <end position="126"/>
    </location>
</feature>
<feature type="transmembrane region" description="Helical" evidence="1">
    <location>
        <begin position="20"/>
        <end position="45"/>
    </location>
</feature>
<feature type="transmembrane region" description="Helical" evidence="1">
    <location>
        <begin position="79"/>
        <end position="96"/>
    </location>
</feature>
<feature type="transmembrane region" description="Helical" evidence="1">
    <location>
        <begin position="155"/>
        <end position="175"/>
    </location>
</feature>
<keyword evidence="1" id="KW-0812">Transmembrane</keyword>
<dbReference type="Proteomes" id="UP000050956">
    <property type="component" value="Unassembled WGS sequence"/>
</dbReference>
<feature type="transmembrane region" description="Helical" evidence="1">
    <location>
        <begin position="57"/>
        <end position="73"/>
    </location>
</feature>
<proteinExistence type="predicted"/>
<feature type="transmembrane region" description="Helical" evidence="1">
    <location>
        <begin position="268"/>
        <end position="283"/>
    </location>
</feature>
<evidence type="ECO:0000313" key="3">
    <source>
        <dbReference type="Proteomes" id="UP000050956"/>
    </source>
</evidence>
<comment type="caution">
    <text evidence="2">The sequence shown here is derived from an EMBL/GenBank/DDBJ whole genome shotgun (WGS) entry which is preliminary data.</text>
</comment>
<evidence type="ECO:0008006" key="4">
    <source>
        <dbReference type="Google" id="ProtNLM"/>
    </source>
</evidence>
<feature type="transmembrane region" description="Helical" evidence="1">
    <location>
        <begin position="238"/>
        <end position="256"/>
    </location>
</feature>
<sequence>MQSYFSPLLDMLHYLLMVRLPAPLGGFLLGAFHGLVFLPLAGIALHALGEREQRARLAPLLALAGLCTSAFLSELGGSMADNTSAVFVIGAVYLVLQAQSRQRAGNHIGLGCWVLAGLLLGTAVAFKLTNAVYAIALGLATVAGGGVWRHRVAGLALLTASALLAAALLAGWWYWQVWVQFGNPLFPQFNAYFQAPLSAPIAVADTRWLPSNLLQHLAWPLLFSLDPGRVSEVKMLQVLWPLLYLGGLALLLSRLFGVRRERPRPSRAVLALLVFFCAGYVLWQGMFSIYRYLVVLELIAPLLLWLLVERLLPAARAARWAGRVVAVCVAISLLGANGWGHEAWAREGFRVQAPTMDAPGQSVVLLVGGEPQAWRVPFLPAAARYVGVAGTFPESEGYRQAVATIVQSRKHHYAMLPAPQDKQTARLGRINGWAAALGLNRDGGCQRLEWLARRVRGLRAVVAHDQGGDRCQLVPRDATTQDAARLHERRIAGDGLARYGLALDEQSCVQLSSWIGQGEYPWQWCRVIAMPAAGAGSGNAEAGLAQQP</sequence>
<name>A0A0R0DLL6_9GAMM</name>
<organism evidence="2 3">
    <name type="scientific">Stenotrophomonas ginsengisoli</name>
    <dbReference type="NCBI Taxonomy" id="336566"/>
    <lineage>
        <taxon>Bacteria</taxon>
        <taxon>Pseudomonadati</taxon>
        <taxon>Pseudomonadota</taxon>
        <taxon>Gammaproteobacteria</taxon>
        <taxon>Lysobacterales</taxon>
        <taxon>Lysobacteraceae</taxon>
        <taxon>Stenotrophomonas</taxon>
    </lineage>
</organism>
<keyword evidence="3" id="KW-1185">Reference proteome</keyword>
<evidence type="ECO:0000256" key="1">
    <source>
        <dbReference type="SAM" id="Phobius"/>
    </source>
</evidence>
<dbReference type="PATRIC" id="fig|336566.3.peg.2723"/>
<gene>
    <name evidence="2" type="ORF">ABB30_01770</name>
</gene>
<evidence type="ECO:0000313" key="2">
    <source>
        <dbReference type="EMBL" id="KRG79210.1"/>
    </source>
</evidence>